<organism evidence="1 2">
    <name type="scientific">Fusarium sarcochroum</name>
    <dbReference type="NCBI Taxonomy" id="1208366"/>
    <lineage>
        <taxon>Eukaryota</taxon>
        <taxon>Fungi</taxon>
        <taxon>Dikarya</taxon>
        <taxon>Ascomycota</taxon>
        <taxon>Pezizomycotina</taxon>
        <taxon>Sordariomycetes</taxon>
        <taxon>Hypocreomycetidae</taxon>
        <taxon>Hypocreales</taxon>
        <taxon>Nectriaceae</taxon>
        <taxon>Fusarium</taxon>
        <taxon>Fusarium lateritium species complex</taxon>
    </lineage>
</organism>
<evidence type="ECO:0000313" key="1">
    <source>
        <dbReference type="EMBL" id="KAF4970254.1"/>
    </source>
</evidence>
<evidence type="ECO:0000313" key="2">
    <source>
        <dbReference type="Proteomes" id="UP000622797"/>
    </source>
</evidence>
<sequence>MIRPQWLPNAKAIFAIQSRFVSTSAPSAGFTYLPFPRRPHQNAGPREFADVRERTATASRLKSFNRTKTQDEKKPYSAAHHMLVIGGLPTSLRAADFYRLAGREGLSSYGNAISNTYKRPVAQDRDPWTFEPLGTYRVSFSTAAAAALYEAKLERLLRLAQFKMSNKAGSLWSSKVPREIRSTVPPAKELDDFTILPGSFQGLIRKERSRVKGKFAWQIVMDNIIQNSLFKVNSDT</sequence>
<name>A0A8H4U662_9HYPO</name>
<reference evidence="1" key="2">
    <citation type="submission" date="2020-05" db="EMBL/GenBank/DDBJ databases">
        <authorList>
            <person name="Kim H.-S."/>
            <person name="Proctor R.H."/>
            <person name="Brown D.W."/>
        </authorList>
    </citation>
    <scope>NUCLEOTIDE SEQUENCE</scope>
    <source>
        <strain evidence="1">NRRL 20472</strain>
    </source>
</reference>
<dbReference type="EMBL" id="JABEXW010000130">
    <property type="protein sequence ID" value="KAF4970254.1"/>
    <property type="molecule type" value="Genomic_DNA"/>
</dbReference>
<protein>
    <submittedName>
        <fullName evidence="1">Uncharacterized protein</fullName>
    </submittedName>
</protein>
<accession>A0A8H4U662</accession>
<proteinExistence type="predicted"/>
<comment type="caution">
    <text evidence="1">The sequence shown here is derived from an EMBL/GenBank/DDBJ whole genome shotgun (WGS) entry which is preliminary data.</text>
</comment>
<dbReference type="AlphaFoldDB" id="A0A8H4U662"/>
<dbReference type="Proteomes" id="UP000622797">
    <property type="component" value="Unassembled WGS sequence"/>
</dbReference>
<dbReference type="OrthoDB" id="5332316at2759"/>
<gene>
    <name evidence="1" type="ORF">FSARC_2660</name>
</gene>
<reference evidence="1" key="1">
    <citation type="journal article" date="2020" name="BMC Genomics">
        <title>Correction to: Identification and distribution of gene clusters required for synthesis of sphingolipid metabolism inhibitors in diverse species of the filamentous fungus Fusarium.</title>
        <authorList>
            <person name="Kim H.S."/>
            <person name="Lohmar J.M."/>
            <person name="Busman M."/>
            <person name="Brown D.W."/>
            <person name="Naumann T.A."/>
            <person name="Divon H.H."/>
            <person name="Lysoe E."/>
            <person name="Uhlig S."/>
            <person name="Proctor R.H."/>
        </authorList>
    </citation>
    <scope>NUCLEOTIDE SEQUENCE</scope>
    <source>
        <strain evidence="1">NRRL 20472</strain>
    </source>
</reference>
<keyword evidence="2" id="KW-1185">Reference proteome</keyword>